<evidence type="ECO:0000313" key="3">
    <source>
        <dbReference type="Proteomes" id="UP000299102"/>
    </source>
</evidence>
<accession>A0A4C2A9P1</accession>
<keyword evidence="3" id="KW-1185">Reference proteome</keyword>
<organism evidence="2 3">
    <name type="scientific">Eumeta variegata</name>
    <name type="common">Bagworm moth</name>
    <name type="synonym">Eumeta japonica</name>
    <dbReference type="NCBI Taxonomy" id="151549"/>
    <lineage>
        <taxon>Eukaryota</taxon>
        <taxon>Metazoa</taxon>
        <taxon>Ecdysozoa</taxon>
        <taxon>Arthropoda</taxon>
        <taxon>Hexapoda</taxon>
        <taxon>Insecta</taxon>
        <taxon>Pterygota</taxon>
        <taxon>Neoptera</taxon>
        <taxon>Endopterygota</taxon>
        <taxon>Lepidoptera</taxon>
        <taxon>Glossata</taxon>
        <taxon>Ditrysia</taxon>
        <taxon>Tineoidea</taxon>
        <taxon>Psychidae</taxon>
        <taxon>Oiketicinae</taxon>
        <taxon>Eumeta</taxon>
    </lineage>
</organism>
<feature type="signal peptide" evidence="1">
    <location>
        <begin position="1"/>
        <end position="26"/>
    </location>
</feature>
<protein>
    <submittedName>
        <fullName evidence="2">Uncharacterized protein</fullName>
    </submittedName>
</protein>
<dbReference type="AlphaFoldDB" id="A0A4C2A9P1"/>
<comment type="caution">
    <text evidence="2">The sequence shown here is derived from an EMBL/GenBank/DDBJ whole genome shotgun (WGS) entry which is preliminary data.</text>
</comment>
<keyword evidence="1" id="KW-0732">Signal</keyword>
<dbReference type="Proteomes" id="UP000299102">
    <property type="component" value="Unassembled WGS sequence"/>
</dbReference>
<gene>
    <name evidence="2" type="ORF">EVAR_69870_1</name>
</gene>
<name>A0A4C2A9P1_EUMVA</name>
<dbReference type="EMBL" id="BGZK01002928">
    <property type="protein sequence ID" value="GBP97396.1"/>
    <property type="molecule type" value="Genomic_DNA"/>
</dbReference>
<feature type="chain" id="PRO_5020034824" evidence="1">
    <location>
        <begin position="27"/>
        <end position="336"/>
    </location>
</feature>
<sequence length="336" mass="38334">MAFSKTLIVVIAFTTAAVLVRDGVEAKDKNKKAMAAEKENLRSAGREKGSFQKLAAQYANRTADRKSGRRRGDENINKLLEIHRSQKVNVNHMMNDNEGAIATNQKTVADNDTNTFPEKMKALRKEAPNYEVVYKNTYVPQVMGVFCNFENDTQDSMGLTCNWEWNSTLSNHNLGFKVVTAADIKAMNASSPHGFKFNGPATDADGKVDAHSSYFVLTTDDQAQDISLIYDKAFFGTYLLRVVQRGLWHVVLRLLVKKPFEHQDLLEYAYYNTSQISRSQYSEAWKDGFDDEDGKERSSYNRNHYSAVTIFPNANRTMRCERYIKLYMYTRRQTVG</sequence>
<evidence type="ECO:0000313" key="2">
    <source>
        <dbReference type="EMBL" id="GBP97396.1"/>
    </source>
</evidence>
<reference evidence="2 3" key="1">
    <citation type="journal article" date="2019" name="Commun. Biol.">
        <title>The bagworm genome reveals a unique fibroin gene that provides high tensile strength.</title>
        <authorList>
            <person name="Kono N."/>
            <person name="Nakamura H."/>
            <person name="Ohtoshi R."/>
            <person name="Tomita M."/>
            <person name="Numata K."/>
            <person name="Arakawa K."/>
        </authorList>
    </citation>
    <scope>NUCLEOTIDE SEQUENCE [LARGE SCALE GENOMIC DNA]</scope>
</reference>
<proteinExistence type="predicted"/>
<evidence type="ECO:0000256" key="1">
    <source>
        <dbReference type="SAM" id="SignalP"/>
    </source>
</evidence>
<dbReference type="OrthoDB" id="73209at2759"/>